<dbReference type="GO" id="GO:0005886">
    <property type="term" value="C:plasma membrane"/>
    <property type="evidence" value="ECO:0007669"/>
    <property type="project" value="UniProtKB-SubCell"/>
</dbReference>
<dbReference type="InterPro" id="IPR050901">
    <property type="entry name" value="BP-dep_ABC_trans_perm"/>
</dbReference>
<keyword evidence="5 7" id="KW-1133">Transmembrane helix</keyword>
<dbReference type="AlphaFoldDB" id="A0A7K3M3A6"/>
<dbReference type="InterPro" id="IPR000515">
    <property type="entry name" value="MetI-like"/>
</dbReference>
<accession>A0A7K3M3A6</accession>
<comment type="subcellular location">
    <subcellularLocation>
        <location evidence="1 7">Cell membrane</location>
        <topology evidence="1 7">Multi-pass membrane protein</topology>
    </subcellularLocation>
</comment>
<evidence type="ECO:0000256" key="8">
    <source>
        <dbReference type="SAM" id="MobiDB-lite"/>
    </source>
</evidence>
<dbReference type="SUPFAM" id="SSF161098">
    <property type="entry name" value="MetI-like"/>
    <property type="match status" value="1"/>
</dbReference>
<dbReference type="PROSITE" id="PS50928">
    <property type="entry name" value="ABC_TM1"/>
    <property type="match status" value="1"/>
</dbReference>
<dbReference type="Gene3D" id="1.10.3720.10">
    <property type="entry name" value="MetI-like"/>
    <property type="match status" value="1"/>
</dbReference>
<comment type="similarity">
    <text evidence="7">Belongs to the binding-protein-dependent transport system permease family.</text>
</comment>
<evidence type="ECO:0000313" key="11">
    <source>
        <dbReference type="Proteomes" id="UP000460435"/>
    </source>
</evidence>
<feature type="region of interest" description="Disordered" evidence="8">
    <location>
        <begin position="1"/>
        <end position="20"/>
    </location>
</feature>
<dbReference type="Proteomes" id="UP000460435">
    <property type="component" value="Unassembled WGS sequence"/>
</dbReference>
<name>A0A7K3M3A6_9ACTN</name>
<keyword evidence="2 7" id="KW-0813">Transport</keyword>
<gene>
    <name evidence="10" type="ORF">F7O44_11455</name>
</gene>
<evidence type="ECO:0000256" key="1">
    <source>
        <dbReference type="ARBA" id="ARBA00004651"/>
    </source>
</evidence>
<sequence>MSGDVRSDNTSGEARNDSRARPGLRSVLGRVGLYALATFFALWILLPMYFITIAAFSTPDDVFAYPKKLLPTNLSTETLEFFFGSSGILDALRMSVVVAALTLLIALTVGTPAGYALARFAFRGSGSFRLVVVSTRAFPIIILSIPLAVTYLRVGIDDTALGVALTHTALALPFVVLVTASVFAGISEELEEAAMTLGCTRVSAFRRVALPLALPGLAAAAIFTFIISWNEVFAASILTLQNRTLPAEMLAVLNQSPLHFRFAGGFFLMVPSLIVILVIRKYLFTMWGRVSR</sequence>
<protein>
    <submittedName>
        <fullName evidence="10">ABC transporter permease subunit</fullName>
    </submittedName>
</protein>
<feature type="transmembrane region" description="Helical" evidence="7">
    <location>
        <begin position="31"/>
        <end position="56"/>
    </location>
</feature>
<dbReference type="EMBL" id="WLZY01000003">
    <property type="protein sequence ID" value="NDL57690.1"/>
    <property type="molecule type" value="Genomic_DNA"/>
</dbReference>
<feature type="transmembrane region" description="Helical" evidence="7">
    <location>
        <begin position="258"/>
        <end position="279"/>
    </location>
</feature>
<evidence type="ECO:0000313" key="10">
    <source>
        <dbReference type="EMBL" id="NDL57690.1"/>
    </source>
</evidence>
<keyword evidence="3" id="KW-1003">Cell membrane</keyword>
<keyword evidence="11" id="KW-1185">Reference proteome</keyword>
<feature type="transmembrane region" description="Helical" evidence="7">
    <location>
        <begin position="96"/>
        <end position="118"/>
    </location>
</feature>
<evidence type="ECO:0000256" key="6">
    <source>
        <dbReference type="ARBA" id="ARBA00023136"/>
    </source>
</evidence>
<keyword evidence="6 7" id="KW-0472">Membrane</keyword>
<dbReference type="GO" id="GO:0055085">
    <property type="term" value="P:transmembrane transport"/>
    <property type="evidence" value="ECO:0007669"/>
    <property type="project" value="InterPro"/>
</dbReference>
<evidence type="ECO:0000256" key="4">
    <source>
        <dbReference type="ARBA" id="ARBA00022692"/>
    </source>
</evidence>
<keyword evidence="4 7" id="KW-0812">Transmembrane</keyword>
<evidence type="ECO:0000259" key="9">
    <source>
        <dbReference type="PROSITE" id="PS50928"/>
    </source>
</evidence>
<feature type="transmembrane region" description="Helical" evidence="7">
    <location>
        <begin position="208"/>
        <end position="229"/>
    </location>
</feature>
<feature type="transmembrane region" description="Helical" evidence="7">
    <location>
        <begin position="130"/>
        <end position="152"/>
    </location>
</feature>
<dbReference type="PANTHER" id="PTHR32243">
    <property type="entry name" value="MALTOSE TRANSPORT SYSTEM PERMEASE-RELATED"/>
    <property type="match status" value="1"/>
</dbReference>
<evidence type="ECO:0000256" key="3">
    <source>
        <dbReference type="ARBA" id="ARBA00022475"/>
    </source>
</evidence>
<dbReference type="PANTHER" id="PTHR32243:SF18">
    <property type="entry name" value="INNER MEMBRANE ABC TRANSPORTER PERMEASE PROTEIN YCJP"/>
    <property type="match status" value="1"/>
</dbReference>
<evidence type="ECO:0000256" key="2">
    <source>
        <dbReference type="ARBA" id="ARBA00022448"/>
    </source>
</evidence>
<dbReference type="CDD" id="cd06261">
    <property type="entry name" value="TM_PBP2"/>
    <property type="match status" value="1"/>
</dbReference>
<comment type="caution">
    <text evidence="10">The sequence shown here is derived from an EMBL/GenBank/DDBJ whole genome shotgun (WGS) entry which is preliminary data.</text>
</comment>
<reference evidence="10 11" key="1">
    <citation type="submission" date="2019-11" db="EMBL/GenBank/DDBJ databases">
        <authorList>
            <person name="Li X.-J."/>
            <person name="Feng X.-M."/>
        </authorList>
    </citation>
    <scope>NUCLEOTIDE SEQUENCE [LARGE SCALE GENOMIC DNA]</scope>
    <source>
        <strain evidence="10 11">XMNu-373</strain>
    </source>
</reference>
<evidence type="ECO:0000256" key="5">
    <source>
        <dbReference type="ARBA" id="ARBA00022989"/>
    </source>
</evidence>
<evidence type="ECO:0000256" key="7">
    <source>
        <dbReference type="RuleBase" id="RU363032"/>
    </source>
</evidence>
<proteinExistence type="inferred from homology"/>
<organism evidence="10 11">
    <name type="scientific">Phytoactinopolyspora mesophila</name>
    <dbReference type="NCBI Taxonomy" id="2650750"/>
    <lineage>
        <taxon>Bacteria</taxon>
        <taxon>Bacillati</taxon>
        <taxon>Actinomycetota</taxon>
        <taxon>Actinomycetes</taxon>
        <taxon>Jiangellales</taxon>
        <taxon>Jiangellaceae</taxon>
        <taxon>Phytoactinopolyspora</taxon>
    </lineage>
</organism>
<dbReference type="InterPro" id="IPR035906">
    <property type="entry name" value="MetI-like_sf"/>
</dbReference>
<feature type="domain" description="ABC transmembrane type-1" evidence="9">
    <location>
        <begin position="92"/>
        <end position="279"/>
    </location>
</feature>
<dbReference type="Pfam" id="PF00528">
    <property type="entry name" value="BPD_transp_1"/>
    <property type="match status" value="1"/>
</dbReference>
<feature type="transmembrane region" description="Helical" evidence="7">
    <location>
        <begin position="164"/>
        <end position="187"/>
    </location>
</feature>